<evidence type="ECO:0000256" key="2">
    <source>
        <dbReference type="ARBA" id="ARBA00022737"/>
    </source>
</evidence>
<keyword evidence="1 6" id="KW-0808">Transferase</keyword>
<dbReference type="InterPro" id="IPR011990">
    <property type="entry name" value="TPR-like_helical_dom_sf"/>
</dbReference>
<dbReference type="EMBL" id="CP032228">
    <property type="protein sequence ID" value="QFI63662.1"/>
    <property type="molecule type" value="Genomic_DNA"/>
</dbReference>
<accession>A0A5P6NCF4</accession>
<protein>
    <submittedName>
        <fullName evidence="6">Sulfotransferase family protein</fullName>
    </submittedName>
</protein>
<sequence length="522" mass="58160">MGRRQRGRSRRSRHARKRGRGQLARDHRPAPDLRIMAVDADALSRRAASLYRASRFEAALQAYREVLAIDPDRPDDWLNVGLLLRQAGRAHDALAAYDRALEAGVCNPEEVHLNRAVVLSDDLLDTPAARASLESALAINPEFVPALLNLGNLFEDEGDRKAAKAAYAKALALQPGNILALTRVAEVTRFSDPNDPLIARLSAAVSRHGLTPIERADVGFALGRALDQAKQFDLAFSAYAEANEASRALARNAYDPLAASGFVDALIEEFDSTVQTEAGYCDDSPIFICGMFRSGSTLAERIISSHSRVSAGGELPILPQLVRNRLQPYPTSLTDCPEAFYAELRSQYRDEIEVMGLGGRQLTDKRPDNFLHVGLIKRMFPNAKVVLTRRNPFDNCLSVFFAHLAPELTYASSLDSVAHWYAQYERLAAHWQSTFPHDVYVMDYDRLVMAPREEIERLLGFLRLEWEDACLNPHRGEGQVRTASAWQVREPLYTGSSGRWRNYRDHIDPLVDAFGPPGGRLT</sequence>
<keyword evidence="3 4" id="KW-0802">TPR repeat</keyword>
<reference evidence="7" key="1">
    <citation type="submission" date="2018-09" db="EMBL/GenBank/DDBJ databases">
        <title>Nocardia yunnanensis sp. nov., an actinomycete isolated from a soil sample.</title>
        <authorList>
            <person name="Zhang J."/>
        </authorList>
    </citation>
    <scope>NUCLEOTIDE SEQUENCE [LARGE SCALE GENOMIC DNA]</scope>
    <source>
        <strain evidence="7">21-3</strain>
    </source>
</reference>
<dbReference type="GO" id="GO:0008476">
    <property type="term" value="F:protein-tyrosine sulfotransferase activity"/>
    <property type="evidence" value="ECO:0007669"/>
    <property type="project" value="InterPro"/>
</dbReference>
<feature type="repeat" description="TPR" evidence="4">
    <location>
        <begin position="144"/>
        <end position="177"/>
    </location>
</feature>
<dbReference type="PANTHER" id="PTHR12788:SF10">
    <property type="entry name" value="PROTEIN-TYROSINE SULFOTRANSFERASE"/>
    <property type="match status" value="1"/>
</dbReference>
<dbReference type="Pfam" id="PF13469">
    <property type="entry name" value="Sulfotransfer_3"/>
    <property type="match status" value="1"/>
</dbReference>
<dbReference type="AlphaFoldDB" id="A0A5P6NCF4"/>
<dbReference type="InterPro" id="IPR019734">
    <property type="entry name" value="TPR_rpt"/>
</dbReference>
<name>A0A5P6NCF4_9SPHN</name>
<organism evidence="6 7">
    <name type="scientific">Qipengyuania flava</name>
    <dbReference type="NCBI Taxonomy" id="192812"/>
    <lineage>
        <taxon>Bacteria</taxon>
        <taxon>Pseudomonadati</taxon>
        <taxon>Pseudomonadota</taxon>
        <taxon>Alphaproteobacteria</taxon>
        <taxon>Sphingomonadales</taxon>
        <taxon>Erythrobacteraceae</taxon>
        <taxon>Qipengyuania</taxon>
    </lineage>
</organism>
<dbReference type="PROSITE" id="PS50005">
    <property type="entry name" value="TPR"/>
    <property type="match status" value="2"/>
</dbReference>
<dbReference type="SUPFAM" id="SSF48452">
    <property type="entry name" value="TPR-like"/>
    <property type="match status" value="1"/>
</dbReference>
<dbReference type="InterPro" id="IPR013105">
    <property type="entry name" value="TPR_2"/>
</dbReference>
<feature type="compositionally biased region" description="Basic residues" evidence="5">
    <location>
        <begin position="1"/>
        <end position="20"/>
    </location>
</feature>
<dbReference type="Pfam" id="PF13181">
    <property type="entry name" value="TPR_8"/>
    <property type="match status" value="1"/>
</dbReference>
<dbReference type="Pfam" id="PF07719">
    <property type="entry name" value="TPR_2"/>
    <property type="match status" value="1"/>
</dbReference>
<dbReference type="SMART" id="SM00028">
    <property type="entry name" value="TPR"/>
    <property type="match status" value="4"/>
</dbReference>
<evidence type="ECO:0000256" key="4">
    <source>
        <dbReference type="PROSITE-ProRule" id="PRU00339"/>
    </source>
</evidence>
<dbReference type="PANTHER" id="PTHR12788">
    <property type="entry name" value="PROTEIN-TYROSINE SULFOTRANSFERASE 2"/>
    <property type="match status" value="1"/>
</dbReference>
<feature type="repeat" description="TPR" evidence="4">
    <location>
        <begin position="40"/>
        <end position="73"/>
    </location>
</feature>
<evidence type="ECO:0000313" key="7">
    <source>
        <dbReference type="Proteomes" id="UP000325385"/>
    </source>
</evidence>
<dbReference type="Gene3D" id="3.40.50.300">
    <property type="entry name" value="P-loop containing nucleotide triphosphate hydrolases"/>
    <property type="match status" value="1"/>
</dbReference>
<keyword evidence="2" id="KW-0677">Repeat</keyword>
<dbReference type="SUPFAM" id="SSF52540">
    <property type="entry name" value="P-loop containing nucleoside triphosphate hydrolases"/>
    <property type="match status" value="1"/>
</dbReference>
<evidence type="ECO:0000256" key="1">
    <source>
        <dbReference type="ARBA" id="ARBA00022679"/>
    </source>
</evidence>
<evidence type="ECO:0000256" key="3">
    <source>
        <dbReference type="ARBA" id="ARBA00022803"/>
    </source>
</evidence>
<evidence type="ECO:0000313" key="6">
    <source>
        <dbReference type="EMBL" id="QFI63662.1"/>
    </source>
</evidence>
<proteinExistence type="predicted"/>
<dbReference type="InterPro" id="IPR027417">
    <property type="entry name" value="P-loop_NTPase"/>
</dbReference>
<gene>
    <name evidence="6" type="ORF">D0Y83_10610</name>
</gene>
<evidence type="ECO:0000256" key="5">
    <source>
        <dbReference type="SAM" id="MobiDB-lite"/>
    </source>
</evidence>
<dbReference type="Gene3D" id="1.25.40.10">
    <property type="entry name" value="Tetratricopeptide repeat domain"/>
    <property type="match status" value="2"/>
</dbReference>
<dbReference type="InterPro" id="IPR026634">
    <property type="entry name" value="TPST-like"/>
</dbReference>
<dbReference type="Proteomes" id="UP000325385">
    <property type="component" value="Chromosome"/>
</dbReference>
<feature type="region of interest" description="Disordered" evidence="5">
    <location>
        <begin position="1"/>
        <end position="28"/>
    </location>
</feature>